<dbReference type="EMBL" id="VRTY01000022">
    <property type="protein sequence ID" value="TXK48746.1"/>
    <property type="molecule type" value="Genomic_DNA"/>
</dbReference>
<evidence type="ECO:0000313" key="1">
    <source>
        <dbReference type="EMBL" id="TXK48746.1"/>
    </source>
</evidence>
<dbReference type="AlphaFoldDB" id="A0A5C8KB04"/>
<dbReference type="RefSeq" id="WP_147921172.1">
    <property type="nucleotide sequence ID" value="NZ_VRTY01000022.1"/>
</dbReference>
<dbReference type="OrthoDB" id="980645at2"/>
<reference evidence="1 2" key="1">
    <citation type="submission" date="2019-08" db="EMBL/GenBank/DDBJ databases">
        <authorList>
            <person name="Shi S."/>
        </authorList>
    </citation>
    <scope>NUCLEOTIDE SEQUENCE [LARGE SCALE GENOMIC DNA]</scope>
    <source>
        <strain evidence="1 2">GY10130</strain>
    </source>
</reference>
<keyword evidence="2" id="KW-1185">Reference proteome</keyword>
<gene>
    <name evidence="1" type="ORF">FVR03_07755</name>
</gene>
<dbReference type="Proteomes" id="UP000321926">
    <property type="component" value="Unassembled WGS sequence"/>
</dbReference>
<evidence type="ECO:0000313" key="2">
    <source>
        <dbReference type="Proteomes" id="UP000321926"/>
    </source>
</evidence>
<name>A0A5C8KB04_9BACT</name>
<accession>A0A5C8KB04</accession>
<proteinExistence type="predicted"/>
<comment type="caution">
    <text evidence="1">The sequence shown here is derived from an EMBL/GenBank/DDBJ whole genome shotgun (WGS) entry which is preliminary data.</text>
</comment>
<organism evidence="1 2">
    <name type="scientific">Pontibacter qinzhouensis</name>
    <dbReference type="NCBI Taxonomy" id="2603253"/>
    <lineage>
        <taxon>Bacteria</taxon>
        <taxon>Pseudomonadati</taxon>
        <taxon>Bacteroidota</taxon>
        <taxon>Cytophagia</taxon>
        <taxon>Cytophagales</taxon>
        <taxon>Hymenobacteraceae</taxon>
        <taxon>Pontibacter</taxon>
    </lineage>
</organism>
<sequence>MNRIFIISLLAIMVLQTFSKVLLIVDYQANKAYIMEFLCINRDKPELACEGKCHLSEQLKKQDDAEKQGGAQNVAKEVQLNLICQHTFSFDFRIFLPSQPAVAVFDAGSVVRPSFDFFHPPQGIV</sequence>
<protein>
    <submittedName>
        <fullName evidence="1">Uncharacterized protein</fullName>
    </submittedName>
</protein>